<feature type="transmembrane region" description="Helical" evidence="6">
    <location>
        <begin position="299"/>
        <end position="322"/>
    </location>
</feature>
<gene>
    <name evidence="7" type="ORF">CXB77_06135</name>
</gene>
<feature type="transmembrane region" description="Helical" evidence="6">
    <location>
        <begin position="427"/>
        <end position="453"/>
    </location>
</feature>
<keyword evidence="2" id="KW-1003">Cell membrane</keyword>
<keyword evidence="3 6" id="KW-0812">Transmembrane</keyword>
<evidence type="ECO:0000256" key="6">
    <source>
        <dbReference type="SAM" id="Phobius"/>
    </source>
</evidence>
<dbReference type="Proteomes" id="UP000239936">
    <property type="component" value="Unassembled WGS sequence"/>
</dbReference>
<dbReference type="EMBL" id="PPGH01000034">
    <property type="protein sequence ID" value="PQJ96443.1"/>
    <property type="molecule type" value="Genomic_DNA"/>
</dbReference>
<evidence type="ECO:0008006" key="9">
    <source>
        <dbReference type="Google" id="ProtNLM"/>
    </source>
</evidence>
<dbReference type="InterPro" id="IPR002797">
    <property type="entry name" value="Polysacc_synth"/>
</dbReference>
<feature type="transmembrane region" description="Helical" evidence="6">
    <location>
        <begin position="218"/>
        <end position="238"/>
    </location>
</feature>
<feature type="transmembrane region" description="Helical" evidence="6">
    <location>
        <begin position="459"/>
        <end position="480"/>
    </location>
</feature>
<sequence length="497" mass="55263">MKLVLLWTYLTQAYVALFGIILMPVYLRYLGDEAFGLVGFYVMLQAWMQVLDMGLTPALSRDMSRLRAGTLTAREAGSRLRTLEWTLGCMACLATILMWVSSNWIGQHWLSAVALDHSVVAQSITLIGCAVALRWLSGIYRASLVGLERQGWVNGLAAGFTTLRFAGVVPLLIFFSTKPEDFFTFQTTVGVIELLTFATIVHWVLSPIHVSWRPDFRTLGAMLPMAGSMAFLSAMWIVLTQIDKLILSSILPLDEYGYFMLAVMAANGVLVLAPPLNQVMQPRMTILAEQIEQVRFVELYRLTSQLSAVMFVGVGGGLAFFAEPLLRIWSGSARIAETAAPILFWYGLANAVVGILTPPFMLQFAKGRLRLHVIGNLILLVTLVPALVFAATRWGAVGAGQVFFITNFLFFLFWIPLVHHRFLPCGAWLWSFLDIVPIGMGMLSWLAFAAQILPETAPVFWALIWIGVSIVIATSLGVVLGNRSRRYVWQWFARRAG</sequence>
<organism evidence="7 8">
    <name type="scientific">Chromatium okenii</name>
    <dbReference type="NCBI Taxonomy" id="61644"/>
    <lineage>
        <taxon>Bacteria</taxon>
        <taxon>Pseudomonadati</taxon>
        <taxon>Pseudomonadota</taxon>
        <taxon>Gammaproteobacteria</taxon>
        <taxon>Chromatiales</taxon>
        <taxon>Chromatiaceae</taxon>
        <taxon>Chromatium</taxon>
    </lineage>
</organism>
<keyword evidence="5 6" id="KW-0472">Membrane</keyword>
<dbReference type="Pfam" id="PF01943">
    <property type="entry name" value="Polysacc_synt"/>
    <property type="match status" value="1"/>
</dbReference>
<feature type="transmembrane region" description="Helical" evidence="6">
    <location>
        <begin position="120"/>
        <end position="140"/>
    </location>
</feature>
<protein>
    <recommendedName>
        <fullName evidence="9">Polysaccharide biosynthesis protein</fullName>
    </recommendedName>
</protein>
<dbReference type="RefSeq" id="WP_105073204.1">
    <property type="nucleotide sequence ID" value="NZ_JAFLKP010000204.1"/>
</dbReference>
<feature type="transmembrane region" description="Helical" evidence="6">
    <location>
        <begin position="182"/>
        <end position="206"/>
    </location>
</feature>
<accession>A0A2S7XSB7</accession>
<dbReference type="OrthoDB" id="653189at2"/>
<dbReference type="PANTHER" id="PTHR30250:SF26">
    <property type="entry name" value="PSMA PROTEIN"/>
    <property type="match status" value="1"/>
</dbReference>
<evidence type="ECO:0000313" key="8">
    <source>
        <dbReference type="Proteomes" id="UP000239936"/>
    </source>
</evidence>
<proteinExistence type="predicted"/>
<feature type="transmembrane region" description="Helical" evidence="6">
    <location>
        <begin position="369"/>
        <end position="388"/>
    </location>
</feature>
<evidence type="ECO:0000256" key="4">
    <source>
        <dbReference type="ARBA" id="ARBA00022989"/>
    </source>
</evidence>
<evidence type="ECO:0000256" key="1">
    <source>
        <dbReference type="ARBA" id="ARBA00004651"/>
    </source>
</evidence>
<feature type="transmembrane region" description="Helical" evidence="6">
    <location>
        <begin position="258"/>
        <end position="279"/>
    </location>
</feature>
<name>A0A2S7XSB7_9GAMM</name>
<keyword evidence="4 6" id="KW-1133">Transmembrane helix</keyword>
<evidence type="ECO:0000256" key="5">
    <source>
        <dbReference type="ARBA" id="ARBA00023136"/>
    </source>
</evidence>
<dbReference type="AlphaFoldDB" id="A0A2S7XSB7"/>
<feature type="transmembrane region" description="Helical" evidence="6">
    <location>
        <begin position="80"/>
        <end position="100"/>
    </location>
</feature>
<keyword evidence="8" id="KW-1185">Reference proteome</keyword>
<evidence type="ECO:0000256" key="3">
    <source>
        <dbReference type="ARBA" id="ARBA00022692"/>
    </source>
</evidence>
<dbReference type="GO" id="GO:0005886">
    <property type="term" value="C:plasma membrane"/>
    <property type="evidence" value="ECO:0007669"/>
    <property type="project" value="UniProtKB-SubCell"/>
</dbReference>
<reference evidence="7 8" key="1">
    <citation type="submission" date="2018-01" db="EMBL/GenBank/DDBJ databases">
        <title>The complete genome sequence of Chromatium okenii LaCa, a purple sulfur bacterium with a turbulent life.</title>
        <authorList>
            <person name="Luedin S.M."/>
            <person name="Liechti N."/>
            <person name="Storelli N."/>
            <person name="Danza F."/>
            <person name="Wittwer M."/>
            <person name="Pothier J.F."/>
            <person name="Tonolla M.A."/>
        </authorList>
    </citation>
    <scope>NUCLEOTIDE SEQUENCE [LARGE SCALE GENOMIC DNA]</scope>
    <source>
        <strain evidence="7 8">LaCa</strain>
    </source>
</reference>
<feature type="transmembrane region" description="Helical" evidence="6">
    <location>
        <begin position="394"/>
        <end position="415"/>
    </location>
</feature>
<dbReference type="PANTHER" id="PTHR30250">
    <property type="entry name" value="PST FAMILY PREDICTED COLANIC ACID TRANSPORTER"/>
    <property type="match status" value="1"/>
</dbReference>
<feature type="transmembrane region" description="Helical" evidence="6">
    <location>
        <begin position="38"/>
        <end position="59"/>
    </location>
</feature>
<evidence type="ECO:0000313" key="7">
    <source>
        <dbReference type="EMBL" id="PQJ96443.1"/>
    </source>
</evidence>
<feature type="transmembrane region" description="Helical" evidence="6">
    <location>
        <begin position="7"/>
        <end position="26"/>
    </location>
</feature>
<comment type="caution">
    <text evidence="7">The sequence shown here is derived from an EMBL/GenBank/DDBJ whole genome shotgun (WGS) entry which is preliminary data.</text>
</comment>
<comment type="subcellular location">
    <subcellularLocation>
        <location evidence="1">Cell membrane</location>
        <topology evidence="1">Multi-pass membrane protein</topology>
    </subcellularLocation>
</comment>
<feature type="transmembrane region" description="Helical" evidence="6">
    <location>
        <begin position="152"/>
        <end position="176"/>
    </location>
</feature>
<dbReference type="InterPro" id="IPR050833">
    <property type="entry name" value="Poly_Biosynth_Transport"/>
</dbReference>
<feature type="transmembrane region" description="Helical" evidence="6">
    <location>
        <begin position="342"/>
        <end position="362"/>
    </location>
</feature>
<evidence type="ECO:0000256" key="2">
    <source>
        <dbReference type="ARBA" id="ARBA00022475"/>
    </source>
</evidence>